<feature type="compositionally biased region" description="Polar residues" evidence="2">
    <location>
        <begin position="880"/>
        <end position="903"/>
    </location>
</feature>
<gene>
    <name evidence="4" type="ORF">EI97DRAFT_274421</name>
</gene>
<dbReference type="Proteomes" id="UP000800097">
    <property type="component" value="Unassembled WGS sequence"/>
</dbReference>
<feature type="region of interest" description="Disordered" evidence="2">
    <location>
        <begin position="575"/>
        <end position="647"/>
    </location>
</feature>
<feature type="compositionally biased region" description="Polar residues" evidence="2">
    <location>
        <begin position="1023"/>
        <end position="1032"/>
    </location>
</feature>
<proteinExistence type="predicted"/>
<dbReference type="InterPro" id="IPR036116">
    <property type="entry name" value="FN3_sf"/>
</dbReference>
<organism evidence="4 5">
    <name type="scientific">Westerdykella ornata</name>
    <dbReference type="NCBI Taxonomy" id="318751"/>
    <lineage>
        <taxon>Eukaryota</taxon>
        <taxon>Fungi</taxon>
        <taxon>Dikarya</taxon>
        <taxon>Ascomycota</taxon>
        <taxon>Pezizomycotina</taxon>
        <taxon>Dothideomycetes</taxon>
        <taxon>Pleosporomycetidae</taxon>
        <taxon>Pleosporales</taxon>
        <taxon>Sporormiaceae</taxon>
        <taxon>Westerdykella</taxon>
    </lineage>
</organism>
<feature type="region of interest" description="Disordered" evidence="2">
    <location>
        <begin position="194"/>
        <end position="240"/>
    </location>
</feature>
<evidence type="ECO:0000259" key="3">
    <source>
        <dbReference type="PROSITE" id="PS50853"/>
    </source>
</evidence>
<dbReference type="PANTHER" id="PTHR23160">
    <property type="entry name" value="SYNAPTONEMAL COMPLEX PROTEIN-RELATED"/>
    <property type="match status" value="1"/>
</dbReference>
<feature type="region of interest" description="Disordered" evidence="2">
    <location>
        <begin position="265"/>
        <end position="335"/>
    </location>
</feature>
<feature type="compositionally biased region" description="Basic and acidic residues" evidence="2">
    <location>
        <begin position="318"/>
        <end position="335"/>
    </location>
</feature>
<feature type="compositionally biased region" description="Polar residues" evidence="2">
    <location>
        <begin position="842"/>
        <end position="867"/>
    </location>
</feature>
<feature type="region of interest" description="Disordered" evidence="2">
    <location>
        <begin position="469"/>
        <end position="512"/>
    </location>
</feature>
<dbReference type="SUPFAM" id="SSF49265">
    <property type="entry name" value="Fibronectin type III"/>
    <property type="match status" value="1"/>
</dbReference>
<dbReference type="RefSeq" id="XP_033655367.1">
    <property type="nucleotide sequence ID" value="XM_033794312.1"/>
</dbReference>
<reference evidence="4" key="1">
    <citation type="journal article" date="2020" name="Stud. Mycol.">
        <title>101 Dothideomycetes genomes: a test case for predicting lifestyles and emergence of pathogens.</title>
        <authorList>
            <person name="Haridas S."/>
            <person name="Albert R."/>
            <person name="Binder M."/>
            <person name="Bloem J."/>
            <person name="Labutti K."/>
            <person name="Salamov A."/>
            <person name="Andreopoulos B."/>
            <person name="Baker S."/>
            <person name="Barry K."/>
            <person name="Bills G."/>
            <person name="Bluhm B."/>
            <person name="Cannon C."/>
            <person name="Castanera R."/>
            <person name="Culley D."/>
            <person name="Daum C."/>
            <person name="Ezra D."/>
            <person name="Gonzalez J."/>
            <person name="Henrissat B."/>
            <person name="Kuo A."/>
            <person name="Liang C."/>
            <person name="Lipzen A."/>
            <person name="Lutzoni F."/>
            <person name="Magnuson J."/>
            <person name="Mondo S."/>
            <person name="Nolan M."/>
            <person name="Ohm R."/>
            <person name="Pangilinan J."/>
            <person name="Park H.-J."/>
            <person name="Ramirez L."/>
            <person name="Alfaro M."/>
            <person name="Sun H."/>
            <person name="Tritt A."/>
            <person name="Yoshinaga Y."/>
            <person name="Zwiers L.-H."/>
            <person name="Turgeon B."/>
            <person name="Goodwin S."/>
            <person name="Spatafora J."/>
            <person name="Crous P."/>
            <person name="Grigoriev I."/>
        </authorList>
    </citation>
    <scope>NUCLEOTIDE SEQUENCE</scope>
    <source>
        <strain evidence="4">CBS 379.55</strain>
    </source>
</reference>
<dbReference type="GeneID" id="54547487"/>
<feature type="compositionally biased region" description="Low complexity" evidence="2">
    <location>
        <begin position="575"/>
        <end position="590"/>
    </location>
</feature>
<sequence>MLSEDPIALSWAPHVFDVESLVFQSQDWLKTIIVASALFWFAYRSYQVLSKPAEELIALLGLEVPVAPIVSLAGIRCDGVLLHWKPPEQRTSVLKYVIRINGIDIGDISPQETSVTIENLQPDHQYVMRIVTVNSAAFHAPSTPIRVRTLPSSTGLFYGPAPNKDSAEEAGDGDYTPTPIIRPAKILQEVAAPAHTPPVMTREHSNSTSRVRRADAGRRNSPASQTVDQARSVLETDDSTETIKQLTEKLDALRRDIEDVERQIQDEEDEFRAQKASLTEKRDDKKAALKEKEDTSHELRKKVASLERSNASAQARRAQQERLLRQKEADRQKLKDDVARWTREAGELRAAADNIEKERANVQAEGEARLQALRVKYEEEMQTNKSLEEAIREKGTQIKALERERERLEEAEPGGEVQEGGDIADGEEDRQWFEKFSVLQQSYAQAWNQLCQAERIHNETTTRLHFLQQRRLSQPQPFSTTQTQEPHGRKNSQRSRPVSLREPFSSAAPGGFVHTSAPPFNSSATSISPTFPNSGLYFNINNGMTLPSPNSQNLAFSQADLESFSAGAPMSPTAGALLPSGLLGDDSGLTDAEDDESDHGPPQPTDPSPHLRHVLPGLGAPGTFEYVQSPSSPVSVQSRSPSLFASPRESVGQLGYFASTDNVGDSDRRSIRSTSSSFKNLQPTTRFGSLFNRQRGKTLSDQGPPLGSLKASQSQSLPRQEAGDLGPIGTQRRRGSHSEGAWYNSFLRNSKTQPPEASSSPKHVATRKRPFNIFGSKSGEPWPSSSLGAEERPTSPRPGSTKSGEVSLLPRPSTETHTRFGWPGSSDAFAGLRNSPLGVDWSINNTTSWSRLGSRRPSLQQGSTLSLVNDDLLQGGIPDFSSTTKSPTQAPIGTRPQSSTSQLPQTGPIPPTPPKALNPAAPNFKSIFTRSEKSEEDRAEKARKAAEKAAEKEAKKVERKEEKKAKAEKAEKTSRKDKQNAQEPSNSDSPTHVYSLDPRRSRDTRSVSTIDVSEASPRGSLERTVSMTSSEAPTGRETFMQKLSRKSSSSQFLQFGKGKSSLFSKKSNDVAASHEVEDDGMLNVVRSGESSAANSPSIGTPRDRSSALSWSSIKRMGKRGEKTPSLHESIASETAGEESEDARESVK</sequence>
<feature type="compositionally biased region" description="Basic and acidic residues" evidence="2">
    <location>
        <begin position="278"/>
        <end position="298"/>
    </location>
</feature>
<keyword evidence="5" id="KW-1185">Reference proteome</keyword>
<dbReference type="SMART" id="SM00060">
    <property type="entry name" value="FN3"/>
    <property type="match status" value="1"/>
</dbReference>
<evidence type="ECO:0000256" key="2">
    <source>
        <dbReference type="SAM" id="MobiDB-lite"/>
    </source>
</evidence>
<feature type="compositionally biased region" description="Polar residues" evidence="2">
    <location>
        <begin position="746"/>
        <end position="761"/>
    </location>
</feature>
<dbReference type="EMBL" id="ML986489">
    <property type="protein sequence ID" value="KAF2277828.1"/>
    <property type="molecule type" value="Genomic_DNA"/>
</dbReference>
<feature type="region of interest" description="Disordered" evidence="2">
    <location>
        <begin position="159"/>
        <end position="179"/>
    </location>
</feature>
<evidence type="ECO:0000313" key="5">
    <source>
        <dbReference type="Proteomes" id="UP000800097"/>
    </source>
</evidence>
<dbReference type="Pfam" id="PF00041">
    <property type="entry name" value="fn3"/>
    <property type="match status" value="1"/>
</dbReference>
<dbReference type="OrthoDB" id="5572782at2759"/>
<accession>A0A6A6JPJ3</accession>
<feature type="compositionally biased region" description="Polar residues" evidence="2">
    <location>
        <begin position="678"/>
        <end position="687"/>
    </location>
</feature>
<feature type="compositionally biased region" description="Pro residues" evidence="2">
    <location>
        <begin position="907"/>
        <end position="916"/>
    </location>
</feature>
<protein>
    <recommendedName>
        <fullName evidence="3">Fibronectin type-III domain-containing protein</fullName>
    </recommendedName>
</protein>
<feature type="compositionally biased region" description="Low complexity" evidence="2">
    <location>
        <begin position="307"/>
        <end position="317"/>
    </location>
</feature>
<feature type="compositionally biased region" description="Basic and acidic residues" evidence="2">
    <location>
        <begin position="930"/>
        <end position="980"/>
    </location>
</feature>
<feature type="compositionally biased region" description="Polar residues" evidence="2">
    <location>
        <begin position="981"/>
        <end position="992"/>
    </location>
</feature>
<keyword evidence="1" id="KW-0175">Coiled coil</keyword>
<dbReference type="AlphaFoldDB" id="A0A6A6JPJ3"/>
<feature type="compositionally biased region" description="Low complexity" evidence="2">
    <location>
        <begin position="473"/>
        <end position="484"/>
    </location>
</feature>
<dbReference type="PANTHER" id="PTHR23160:SF19">
    <property type="entry name" value="MYOSIN HEAVY CHAIN-RELATED PROTEIN"/>
    <property type="match status" value="1"/>
</dbReference>
<feature type="compositionally biased region" description="Low complexity" evidence="2">
    <location>
        <begin position="627"/>
        <end position="642"/>
    </location>
</feature>
<feature type="compositionally biased region" description="Polar residues" evidence="2">
    <location>
        <begin position="1088"/>
        <end position="1098"/>
    </location>
</feature>
<dbReference type="CDD" id="cd00063">
    <property type="entry name" value="FN3"/>
    <property type="match status" value="1"/>
</dbReference>
<feature type="region of interest" description="Disordered" evidence="2">
    <location>
        <begin position="1084"/>
        <end position="1147"/>
    </location>
</feature>
<dbReference type="PROSITE" id="PS50853">
    <property type="entry name" value="FN3"/>
    <property type="match status" value="1"/>
</dbReference>
<evidence type="ECO:0000313" key="4">
    <source>
        <dbReference type="EMBL" id="KAF2277828.1"/>
    </source>
</evidence>
<dbReference type="Gene3D" id="2.60.40.10">
    <property type="entry name" value="Immunoglobulins"/>
    <property type="match status" value="1"/>
</dbReference>
<evidence type="ECO:0000256" key="1">
    <source>
        <dbReference type="ARBA" id="ARBA00023054"/>
    </source>
</evidence>
<dbReference type="InterPro" id="IPR003961">
    <property type="entry name" value="FN3_dom"/>
</dbReference>
<name>A0A6A6JPJ3_WESOR</name>
<feature type="domain" description="Fibronectin type-III" evidence="3">
    <location>
        <begin position="64"/>
        <end position="152"/>
    </location>
</feature>
<dbReference type="InterPro" id="IPR013783">
    <property type="entry name" value="Ig-like_fold"/>
</dbReference>
<feature type="region of interest" description="Disordered" evidence="2">
    <location>
        <begin position="661"/>
        <end position="1051"/>
    </location>
</feature>